<dbReference type="EMBL" id="JABCIY010000213">
    <property type="protein sequence ID" value="KAF7188234.1"/>
    <property type="molecule type" value="Genomic_DNA"/>
</dbReference>
<dbReference type="AlphaFoldDB" id="A0A8H6VHF9"/>
<feature type="region of interest" description="Disordered" evidence="1">
    <location>
        <begin position="1"/>
        <end position="64"/>
    </location>
</feature>
<evidence type="ECO:0000313" key="2">
    <source>
        <dbReference type="EMBL" id="KAF7188234.1"/>
    </source>
</evidence>
<dbReference type="Proteomes" id="UP000660729">
    <property type="component" value="Unassembled WGS sequence"/>
</dbReference>
<proteinExistence type="predicted"/>
<feature type="region of interest" description="Disordered" evidence="1">
    <location>
        <begin position="229"/>
        <end position="277"/>
    </location>
</feature>
<feature type="compositionally biased region" description="Pro residues" evidence="1">
    <location>
        <begin position="363"/>
        <end position="372"/>
    </location>
</feature>
<feature type="compositionally biased region" description="Polar residues" evidence="1">
    <location>
        <begin position="322"/>
        <end position="354"/>
    </location>
</feature>
<feature type="compositionally biased region" description="Polar residues" evidence="1">
    <location>
        <begin position="1"/>
        <end position="12"/>
    </location>
</feature>
<comment type="caution">
    <text evidence="2">The sequence shown here is derived from an EMBL/GenBank/DDBJ whole genome shotgun (WGS) entry which is preliminary data.</text>
</comment>
<reference evidence="2" key="1">
    <citation type="submission" date="2020-04" db="EMBL/GenBank/DDBJ databases">
        <title>Draft genome resource of the tomato pathogen Pseudocercospora fuligena.</title>
        <authorList>
            <person name="Zaccaron A."/>
        </authorList>
    </citation>
    <scope>NUCLEOTIDE SEQUENCE</scope>
    <source>
        <strain evidence="2">PF001</strain>
    </source>
</reference>
<evidence type="ECO:0000313" key="3">
    <source>
        <dbReference type="Proteomes" id="UP000660729"/>
    </source>
</evidence>
<evidence type="ECO:0000256" key="1">
    <source>
        <dbReference type="SAM" id="MobiDB-lite"/>
    </source>
</evidence>
<gene>
    <name evidence="2" type="ORF">HII31_10519</name>
</gene>
<accession>A0A8H6VHF9</accession>
<organism evidence="2 3">
    <name type="scientific">Pseudocercospora fuligena</name>
    <dbReference type="NCBI Taxonomy" id="685502"/>
    <lineage>
        <taxon>Eukaryota</taxon>
        <taxon>Fungi</taxon>
        <taxon>Dikarya</taxon>
        <taxon>Ascomycota</taxon>
        <taxon>Pezizomycotina</taxon>
        <taxon>Dothideomycetes</taxon>
        <taxon>Dothideomycetidae</taxon>
        <taxon>Mycosphaerellales</taxon>
        <taxon>Mycosphaerellaceae</taxon>
        <taxon>Pseudocercospora</taxon>
    </lineage>
</organism>
<feature type="region of interest" description="Disordered" evidence="1">
    <location>
        <begin position="322"/>
        <end position="372"/>
    </location>
</feature>
<name>A0A8H6VHF9_9PEZI</name>
<feature type="compositionally biased region" description="Polar residues" evidence="1">
    <location>
        <begin position="261"/>
        <end position="273"/>
    </location>
</feature>
<protein>
    <submittedName>
        <fullName evidence="2">Uncharacterized protein</fullName>
    </submittedName>
</protein>
<sequence>MSSGTHSNLQSNSPPPRRGRRITRSREPTSDLHAASSEVPGILTGLLGSSPPRSRAESNSSVDHGDFWHPTAHVSSAARDHLPAVYDDETGDIPIGFDISHLLNRGRLPPARIEDSSNIINGFDITDLLSRSRLTPAYSEASGDIPVAWILFNPLAGTLAFRRDEAETVYGPNPYVSIEELENELQADPGTFQEWQDTRAEDFYAEHRLRHQERVAEWREERIRRATAISHGATDRGANVDHAVGSTGSHHAASDAEAQPRTATEDPSQSNELTEADRQRLINWLRSRARQRQVAREAQEAADHAFAVDLQLNSSTDVQPSAATSSLYAQPTSSTTSTIAQPHTPASSSSTQDLPATSTSARPTPPAAPFILPPEPQPNFLTSLNSYRYHLGTILLQPIPEEEFDEEEVRAMVNDPDIHGWLRVLAYGRRRT</sequence>
<keyword evidence="3" id="KW-1185">Reference proteome</keyword>
<dbReference type="OrthoDB" id="10524729at2759"/>